<dbReference type="Pfam" id="PF04246">
    <property type="entry name" value="RseC_MucC"/>
    <property type="match status" value="1"/>
</dbReference>
<protein>
    <submittedName>
        <fullName evidence="2">SoxR reducing system RseC family protein</fullName>
    </submittedName>
</protein>
<keyword evidence="1" id="KW-0472">Membrane</keyword>
<dbReference type="PANTHER" id="PTHR35867:SF1">
    <property type="entry name" value="PROTEIN RSEC"/>
    <property type="match status" value="1"/>
</dbReference>
<evidence type="ECO:0000313" key="3">
    <source>
        <dbReference type="Proteomes" id="UP000432715"/>
    </source>
</evidence>
<dbReference type="RefSeq" id="WP_151860117.1">
    <property type="nucleotide sequence ID" value="NZ_WBZC01000010.1"/>
</dbReference>
<keyword evidence="3" id="KW-1185">Reference proteome</keyword>
<feature type="transmembrane region" description="Helical" evidence="1">
    <location>
        <begin position="70"/>
        <end position="91"/>
    </location>
</feature>
<proteinExistence type="predicted"/>
<dbReference type="PIRSF" id="PIRSF004923">
    <property type="entry name" value="RseC"/>
    <property type="match status" value="1"/>
</dbReference>
<evidence type="ECO:0000256" key="1">
    <source>
        <dbReference type="SAM" id="Phobius"/>
    </source>
</evidence>
<dbReference type="EMBL" id="WBZC01000010">
    <property type="protein sequence ID" value="KAB3537286.1"/>
    <property type="molecule type" value="Genomic_DNA"/>
</dbReference>
<feature type="transmembrane region" description="Helical" evidence="1">
    <location>
        <begin position="97"/>
        <end position="117"/>
    </location>
</feature>
<accession>A0A6I0FDF9</accession>
<dbReference type="InterPro" id="IPR026268">
    <property type="entry name" value="RseC"/>
</dbReference>
<evidence type="ECO:0000313" key="2">
    <source>
        <dbReference type="EMBL" id="KAB3537286.1"/>
    </source>
</evidence>
<reference evidence="2 3" key="1">
    <citation type="submission" date="2019-10" db="EMBL/GenBank/DDBJ databases">
        <title>Alkaliphilus serpentinus sp. nov. and Alkaliphilus pronyensis sp. nov., two novel anaerobic alkaliphilic species isolated from the serpentinized-hosted hydrothermal field of the Prony Bay (New Caledonia).</title>
        <authorList>
            <person name="Postec A."/>
        </authorList>
    </citation>
    <scope>NUCLEOTIDE SEQUENCE [LARGE SCALE GENOMIC DNA]</scope>
    <source>
        <strain evidence="2 3">LacV</strain>
    </source>
</reference>
<organism evidence="2 3">
    <name type="scientific">Alkaliphilus pronyensis</name>
    <dbReference type="NCBI Taxonomy" id="1482732"/>
    <lineage>
        <taxon>Bacteria</taxon>
        <taxon>Bacillati</taxon>
        <taxon>Bacillota</taxon>
        <taxon>Clostridia</taxon>
        <taxon>Peptostreptococcales</taxon>
        <taxon>Natronincolaceae</taxon>
        <taxon>Alkaliphilus</taxon>
    </lineage>
</organism>
<gene>
    <name evidence="2" type="ORF">F8154_03050</name>
</gene>
<dbReference type="AlphaFoldDB" id="A0A6I0FDF9"/>
<keyword evidence="1" id="KW-1133">Transmembrane helix</keyword>
<dbReference type="PANTHER" id="PTHR35867">
    <property type="entry name" value="PROTEIN RSEC"/>
    <property type="match status" value="1"/>
</dbReference>
<dbReference type="InterPro" id="IPR007359">
    <property type="entry name" value="SigmaE_reg_RseC_MucC"/>
</dbReference>
<keyword evidence="1" id="KW-0812">Transmembrane</keyword>
<name>A0A6I0FDF9_9FIRM</name>
<sequence length="144" mass="15854">MRQCGRVTEVNGNMARVVMERHASCENCTACRMGSEESKLEIEAINDANAQKGQWVSVDMEHQDVLTAALIVYVIPLIALVSGIIIGTFLIPDSLQYKDIASAAVGFLFLAISFLMIKGNEKNIKGSRKYMPVITAAFDERQDV</sequence>
<dbReference type="Proteomes" id="UP000432715">
    <property type="component" value="Unassembled WGS sequence"/>
</dbReference>
<comment type="caution">
    <text evidence="2">The sequence shown here is derived from an EMBL/GenBank/DDBJ whole genome shotgun (WGS) entry which is preliminary data.</text>
</comment>
<dbReference type="OrthoDB" id="307768at2"/>